<dbReference type="PANTHER" id="PTHR21221">
    <property type="entry name" value="UREIDOGLYCOLATE HYDROLASE"/>
    <property type="match status" value="1"/>
</dbReference>
<dbReference type="EC" id="4.3.2.3" evidence="5"/>
<evidence type="ECO:0000256" key="3">
    <source>
        <dbReference type="ARBA" id="ARBA00023239"/>
    </source>
</evidence>
<dbReference type="Proteomes" id="UP000245474">
    <property type="component" value="Unassembled WGS sequence"/>
</dbReference>
<reference evidence="6 7" key="1">
    <citation type="submission" date="2018-05" db="EMBL/GenBank/DDBJ databases">
        <title>Spiribacter halobius sp. nov., a moderately halophilic bacterium isolated from marine solar saltern.</title>
        <authorList>
            <person name="Zheng W.-S."/>
            <person name="Lu D.-C."/>
            <person name="Du Z.-J."/>
        </authorList>
    </citation>
    <scope>NUCLEOTIDE SEQUENCE [LARGE SCALE GENOMIC DNA]</scope>
    <source>
        <strain evidence="6 7">E85</strain>
    </source>
</reference>
<keyword evidence="6" id="KW-0378">Hydrolase</keyword>
<evidence type="ECO:0000256" key="5">
    <source>
        <dbReference type="HAMAP-Rule" id="MF_00616"/>
    </source>
</evidence>
<dbReference type="UniPathway" id="UPA00395"/>
<protein>
    <recommendedName>
        <fullName evidence="5">Ureidoglycolate lyase</fullName>
        <ecNumber evidence="5">4.3.2.3</ecNumber>
    </recommendedName>
    <alternativeName>
        <fullName evidence="5">Ureidoglycolatase</fullName>
    </alternativeName>
</protein>
<dbReference type="CDD" id="cd20298">
    <property type="entry name" value="cupin_UAH"/>
    <property type="match status" value="1"/>
</dbReference>
<evidence type="ECO:0000256" key="1">
    <source>
        <dbReference type="ARBA" id="ARBA00011738"/>
    </source>
</evidence>
<comment type="similarity">
    <text evidence="5">Belongs to the ureidoglycolate lyase family.</text>
</comment>
<evidence type="ECO:0000256" key="2">
    <source>
        <dbReference type="ARBA" id="ARBA00022631"/>
    </source>
</evidence>
<dbReference type="GO" id="GO:0004848">
    <property type="term" value="F:ureidoglycolate hydrolase activity"/>
    <property type="evidence" value="ECO:0007669"/>
    <property type="project" value="InterPro"/>
</dbReference>
<dbReference type="InterPro" id="IPR047233">
    <property type="entry name" value="UAH_cupin"/>
</dbReference>
<dbReference type="HAMAP" id="MF_00616">
    <property type="entry name" value="Ureidogly_lyase"/>
    <property type="match status" value="1"/>
</dbReference>
<proteinExistence type="inferred from homology"/>
<dbReference type="OrthoDB" id="9804602at2"/>
<comment type="cofactor">
    <cofactor evidence="5">
        <name>Ni(2+)</name>
        <dbReference type="ChEBI" id="CHEBI:49786"/>
    </cofactor>
</comment>
<comment type="caution">
    <text evidence="6">The sequence shown here is derived from an EMBL/GenBank/DDBJ whole genome shotgun (WGS) entry which is preliminary data.</text>
</comment>
<keyword evidence="7" id="KW-1185">Reference proteome</keyword>
<dbReference type="InterPro" id="IPR023525">
    <property type="entry name" value="Ureidogly_lyase_bac"/>
</dbReference>
<dbReference type="PIRSF" id="PIRSF017306">
    <property type="entry name" value="Ureidogly_hydro"/>
    <property type="match status" value="1"/>
</dbReference>
<dbReference type="RefSeq" id="WP_109679204.1">
    <property type="nucleotide sequence ID" value="NZ_CP086615.1"/>
</dbReference>
<dbReference type="GO" id="GO:0050385">
    <property type="term" value="F:ureidoglycolate lyase activity"/>
    <property type="evidence" value="ECO:0007669"/>
    <property type="project" value="UniProtKB-UniRule"/>
</dbReference>
<comment type="pathway">
    <text evidence="5">Nitrogen metabolism; (S)-allantoin degradation.</text>
</comment>
<comment type="function">
    <text evidence="5">Catalyzes the catabolism of the allantoin degradation intermediate (S)-ureidoglycolate, generating urea and glyoxylate. Involved in the utilization of allantoin as nitrogen source.</text>
</comment>
<gene>
    <name evidence="5" type="primary">allA</name>
    <name evidence="6" type="ORF">DEM34_12755</name>
</gene>
<dbReference type="AlphaFoldDB" id="A0A2U2MZV8"/>
<keyword evidence="2 5" id="KW-0659">Purine metabolism</keyword>
<dbReference type="InterPro" id="IPR011051">
    <property type="entry name" value="RmlC_Cupin_sf"/>
</dbReference>
<dbReference type="GO" id="GO:0006145">
    <property type="term" value="P:purine nucleobase catabolic process"/>
    <property type="evidence" value="ECO:0007669"/>
    <property type="project" value="UniProtKB-UniRule"/>
</dbReference>
<accession>A0A2U2MZV8</accession>
<dbReference type="InterPro" id="IPR007247">
    <property type="entry name" value="Ureidogly_lyase"/>
</dbReference>
<dbReference type="NCBIfam" id="NF009932">
    <property type="entry name" value="PRK13395.1"/>
    <property type="match status" value="1"/>
</dbReference>
<dbReference type="Pfam" id="PF04115">
    <property type="entry name" value="Ureidogly_lyase"/>
    <property type="match status" value="1"/>
</dbReference>
<evidence type="ECO:0000313" key="7">
    <source>
        <dbReference type="Proteomes" id="UP000245474"/>
    </source>
</evidence>
<dbReference type="SUPFAM" id="SSF51182">
    <property type="entry name" value="RmlC-like cupins"/>
    <property type="match status" value="1"/>
</dbReference>
<evidence type="ECO:0000313" key="6">
    <source>
        <dbReference type="EMBL" id="PWG62338.1"/>
    </source>
</evidence>
<keyword evidence="3 5" id="KW-0456">Lyase</keyword>
<dbReference type="GO" id="GO:0000256">
    <property type="term" value="P:allantoin catabolic process"/>
    <property type="evidence" value="ECO:0007669"/>
    <property type="project" value="UniProtKB-UniRule"/>
</dbReference>
<dbReference type="InterPro" id="IPR024060">
    <property type="entry name" value="Ureidoglycolate_lyase_dom_sf"/>
</dbReference>
<comment type="catalytic activity">
    <reaction evidence="4 5">
        <text>(S)-ureidoglycolate = urea + glyoxylate</text>
        <dbReference type="Rhea" id="RHEA:11304"/>
        <dbReference type="ChEBI" id="CHEBI:16199"/>
        <dbReference type="ChEBI" id="CHEBI:36655"/>
        <dbReference type="ChEBI" id="CHEBI:57296"/>
        <dbReference type="EC" id="4.3.2.3"/>
    </reaction>
</comment>
<dbReference type="Gene3D" id="2.60.120.480">
    <property type="entry name" value="Ureidoglycolate hydrolase"/>
    <property type="match status" value="1"/>
</dbReference>
<dbReference type="EMBL" id="QFFI01000020">
    <property type="protein sequence ID" value="PWG62338.1"/>
    <property type="molecule type" value="Genomic_DNA"/>
</dbReference>
<organism evidence="6 7">
    <name type="scientific">Sediminicurvatus halobius</name>
    <dbReference type="NCBI Taxonomy" id="2182432"/>
    <lineage>
        <taxon>Bacteria</taxon>
        <taxon>Pseudomonadati</taxon>
        <taxon>Pseudomonadota</taxon>
        <taxon>Gammaproteobacteria</taxon>
        <taxon>Chromatiales</taxon>
        <taxon>Ectothiorhodospiraceae</taxon>
        <taxon>Sediminicurvatus</taxon>
    </lineage>
</organism>
<name>A0A2U2MZV8_9GAMM</name>
<dbReference type="PANTHER" id="PTHR21221:SF1">
    <property type="entry name" value="UREIDOGLYCOLATE LYASE"/>
    <property type="match status" value="1"/>
</dbReference>
<sequence length="178" mass="18857">MAERLVARPLTREAFAPFGEVLQTGGAEHFPINAGTTERYHALAAVTLDGPPARAILSIFRGQPVTPPVRLALLERHPLGSQAFMPLDRRPYLVVVAPPGEGFALGDLHAFLARGDQGVSYAPGVWHHPLLALEAVSDFLVVDRDGPGNNCDERPLPAPVEVVLPAAAAGAGNEEGPR</sequence>
<evidence type="ECO:0000256" key="4">
    <source>
        <dbReference type="ARBA" id="ARBA00047684"/>
    </source>
</evidence>
<comment type="subunit">
    <text evidence="1 5">Homodimer.</text>
</comment>